<accession>A0A9I9E5V7</accession>
<name>A0A9I9E5V7_CUCME</name>
<dbReference type="PROSITE" id="PS50158">
    <property type="entry name" value="ZF_CCHC"/>
    <property type="match status" value="1"/>
</dbReference>
<dbReference type="InterPro" id="IPR001878">
    <property type="entry name" value="Znf_CCHC"/>
</dbReference>
<dbReference type="Gramene" id="MELO3C029205.2.1">
    <property type="protein sequence ID" value="MELO3C029205.2.1"/>
    <property type="gene ID" value="MELO3C029205.2"/>
</dbReference>
<dbReference type="GO" id="GO:0008270">
    <property type="term" value="F:zinc ion binding"/>
    <property type="evidence" value="ECO:0007669"/>
    <property type="project" value="UniProtKB-KW"/>
</dbReference>
<organism evidence="4">
    <name type="scientific">Cucumis melo</name>
    <name type="common">Muskmelon</name>
    <dbReference type="NCBI Taxonomy" id="3656"/>
    <lineage>
        <taxon>Eukaryota</taxon>
        <taxon>Viridiplantae</taxon>
        <taxon>Streptophyta</taxon>
        <taxon>Embryophyta</taxon>
        <taxon>Tracheophyta</taxon>
        <taxon>Spermatophyta</taxon>
        <taxon>Magnoliopsida</taxon>
        <taxon>eudicotyledons</taxon>
        <taxon>Gunneridae</taxon>
        <taxon>Pentapetalae</taxon>
        <taxon>rosids</taxon>
        <taxon>fabids</taxon>
        <taxon>Cucurbitales</taxon>
        <taxon>Cucurbitaceae</taxon>
        <taxon>Benincaseae</taxon>
        <taxon>Cucumis</taxon>
    </lineage>
</organism>
<protein>
    <recommendedName>
        <fullName evidence="3">CCHC-type domain-containing protein</fullName>
    </recommendedName>
</protein>
<keyword evidence="1" id="KW-0862">Zinc</keyword>
<dbReference type="Gene3D" id="4.10.60.10">
    <property type="entry name" value="Zinc finger, CCHC-type"/>
    <property type="match status" value="1"/>
</dbReference>
<evidence type="ECO:0000313" key="4">
    <source>
        <dbReference type="EnsemblPlants" id="MELO3C029205.2.1"/>
    </source>
</evidence>
<evidence type="ECO:0000256" key="1">
    <source>
        <dbReference type="PROSITE-ProRule" id="PRU00047"/>
    </source>
</evidence>
<keyword evidence="1" id="KW-0863">Zinc-finger</keyword>
<evidence type="ECO:0000259" key="3">
    <source>
        <dbReference type="PROSITE" id="PS50158"/>
    </source>
</evidence>
<dbReference type="AlphaFoldDB" id="A0A9I9E5V7"/>
<keyword evidence="1" id="KW-0479">Metal-binding</keyword>
<feature type="compositionally biased region" description="Acidic residues" evidence="2">
    <location>
        <begin position="87"/>
        <end position="97"/>
    </location>
</feature>
<dbReference type="EnsemblPlants" id="MELO3C029205.2.1">
    <property type="protein sequence ID" value="MELO3C029205.2.1"/>
    <property type="gene ID" value="MELO3C029205.2"/>
</dbReference>
<dbReference type="SUPFAM" id="SSF57756">
    <property type="entry name" value="Retrovirus zinc finger-like domains"/>
    <property type="match status" value="1"/>
</dbReference>
<evidence type="ECO:0000256" key="2">
    <source>
        <dbReference type="SAM" id="MobiDB-lite"/>
    </source>
</evidence>
<feature type="domain" description="CCHC-type" evidence="3">
    <location>
        <begin position="61"/>
        <end position="77"/>
    </location>
</feature>
<feature type="region of interest" description="Disordered" evidence="2">
    <location>
        <begin position="85"/>
        <end position="104"/>
    </location>
</feature>
<dbReference type="Pfam" id="PF00098">
    <property type="entry name" value="zf-CCHC"/>
    <property type="match status" value="1"/>
</dbReference>
<dbReference type="InterPro" id="IPR036875">
    <property type="entry name" value="Znf_CCHC_sf"/>
</dbReference>
<reference evidence="4" key="1">
    <citation type="submission" date="2023-03" db="UniProtKB">
        <authorList>
            <consortium name="EnsemblPlants"/>
        </authorList>
    </citation>
    <scope>IDENTIFICATION</scope>
</reference>
<dbReference type="GO" id="GO:0003676">
    <property type="term" value="F:nucleic acid binding"/>
    <property type="evidence" value="ECO:0007669"/>
    <property type="project" value="InterPro"/>
</dbReference>
<sequence length="104" mass="11964">MSKSIKEDSLGIANHNLFERIPQNQQWKTVHGTKKSIIPKTNYTVPIKRTTNPYQRTTIGKCYRCGQQGHFSKECPQSKTIALQETNIEEESEDNTYQDEPGFC</sequence>
<dbReference type="SMART" id="SM00343">
    <property type="entry name" value="ZnF_C2HC"/>
    <property type="match status" value="1"/>
</dbReference>
<proteinExistence type="predicted"/>